<evidence type="ECO:0000256" key="4">
    <source>
        <dbReference type="ARBA" id="ARBA00022989"/>
    </source>
</evidence>
<evidence type="ECO:0000256" key="8">
    <source>
        <dbReference type="SAM" id="Phobius"/>
    </source>
</evidence>
<name>A0A7I4YM65_HAECO</name>
<evidence type="ECO:0000256" key="6">
    <source>
        <dbReference type="ARBA" id="ARBA00040778"/>
    </source>
</evidence>
<dbReference type="GO" id="GO:0016020">
    <property type="term" value="C:membrane"/>
    <property type="evidence" value="ECO:0007669"/>
    <property type="project" value="UniProtKB-SubCell"/>
</dbReference>
<evidence type="ECO:0000256" key="1">
    <source>
        <dbReference type="ARBA" id="ARBA00004141"/>
    </source>
</evidence>
<dbReference type="AlphaFoldDB" id="A0A7I4YM65"/>
<dbReference type="GO" id="GO:0032981">
    <property type="term" value="P:mitochondrial respiratory chain complex I assembly"/>
    <property type="evidence" value="ECO:0007669"/>
    <property type="project" value="InterPro"/>
</dbReference>
<dbReference type="PANTHER" id="PTHR13002">
    <property type="entry name" value="C3ORF1 PROTEIN-RELATED"/>
    <property type="match status" value="1"/>
</dbReference>
<reference evidence="10" key="1">
    <citation type="submission" date="2020-12" db="UniProtKB">
        <authorList>
            <consortium name="WormBaseParasite"/>
        </authorList>
    </citation>
    <scope>IDENTIFICATION</scope>
    <source>
        <strain evidence="10">MHco3</strain>
    </source>
</reference>
<protein>
    <recommendedName>
        <fullName evidence="6">Complex I assembly factor TIMMDC1, mitochondrial</fullName>
    </recommendedName>
    <alternativeName>
        <fullName evidence="7">Translocase of inner mitochondrial membrane domain-containing protein 1</fullName>
    </alternativeName>
</protein>
<proteinExistence type="inferred from homology"/>
<evidence type="ECO:0000256" key="5">
    <source>
        <dbReference type="ARBA" id="ARBA00023136"/>
    </source>
</evidence>
<sequence length="301" mass="33213">QGGNLMSDGPVIQSPGPSWWSLSYWTGKDGRSLSSAQAQGDSKTSATVKITPVGIPAPSSSASPQVIVSPELNSEELSGWERLRSLYDHPCMERDGTVKVTRMSFLSGFFLGGVSTYLQAKETYERSNVGRKYLSPSDAIKRRVDYAIARFAKSGFSMGFKCALISGGIVFLTTHLATYRQRFSSWYFPALSGALAVGMHQVGGVFTFPLGIIGMVKAVGLGVTSGLTLSAVAHLYALSIDKSVNEAYWTFKKEYDKELRKEQEWEERVRNLMKEERIWWKATAVHKLKKLDEESLAAQDA</sequence>
<dbReference type="PANTHER" id="PTHR13002:SF1">
    <property type="entry name" value="COMPLEX I ASSEMBLY FACTOR TIMMDC1, MITOCHONDRIAL"/>
    <property type="match status" value="1"/>
</dbReference>
<feature type="transmembrane region" description="Helical" evidence="8">
    <location>
        <begin position="186"/>
        <end position="212"/>
    </location>
</feature>
<organism evidence="9 10">
    <name type="scientific">Haemonchus contortus</name>
    <name type="common">Barber pole worm</name>
    <dbReference type="NCBI Taxonomy" id="6289"/>
    <lineage>
        <taxon>Eukaryota</taxon>
        <taxon>Metazoa</taxon>
        <taxon>Ecdysozoa</taxon>
        <taxon>Nematoda</taxon>
        <taxon>Chromadorea</taxon>
        <taxon>Rhabditida</taxon>
        <taxon>Rhabditina</taxon>
        <taxon>Rhabditomorpha</taxon>
        <taxon>Strongyloidea</taxon>
        <taxon>Trichostrongylidae</taxon>
        <taxon>Haemonchus</taxon>
    </lineage>
</organism>
<evidence type="ECO:0000313" key="9">
    <source>
        <dbReference type="Proteomes" id="UP000025227"/>
    </source>
</evidence>
<dbReference type="GO" id="GO:0005739">
    <property type="term" value="C:mitochondrion"/>
    <property type="evidence" value="ECO:0007669"/>
    <property type="project" value="TreeGrafter"/>
</dbReference>
<dbReference type="OrthoDB" id="5826189at2759"/>
<keyword evidence="5 8" id="KW-0472">Membrane</keyword>
<evidence type="ECO:0000256" key="3">
    <source>
        <dbReference type="ARBA" id="ARBA00022692"/>
    </source>
</evidence>
<accession>A0A7I4YM65</accession>
<feature type="transmembrane region" description="Helical" evidence="8">
    <location>
        <begin position="158"/>
        <end position="179"/>
    </location>
</feature>
<feature type="transmembrane region" description="Helical" evidence="8">
    <location>
        <begin position="218"/>
        <end position="238"/>
    </location>
</feature>
<dbReference type="Proteomes" id="UP000025227">
    <property type="component" value="Unplaced"/>
</dbReference>
<evidence type="ECO:0000256" key="7">
    <source>
        <dbReference type="ARBA" id="ARBA00041344"/>
    </source>
</evidence>
<evidence type="ECO:0000313" key="10">
    <source>
        <dbReference type="WBParaSite" id="HCON_00120945-00001"/>
    </source>
</evidence>
<keyword evidence="3 8" id="KW-0812">Transmembrane</keyword>
<keyword evidence="4 8" id="KW-1133">Transmembrane helix</keyword>
<keyword evidence="9" id="KW-1185">Reference proteome</keyword>
<evidence type="ECO:0000256" key="2">
    <source>
        <dbReference type="ARBA" id="ARBA00008444"/>
    </source>
</evidence>
<dbReference type="WBParaSite" id="HCON_00120945-00001">
    <property type="protein sequence ID" value="HCON_00120945-00001"/>
    <property type="gene ID" value="HCON_00120945"/>
</dbReference>
<comment type="subcellular location">
    <subcellularLocation>
        <location evidence="1">Membrane</location>
        <topology evidence="1">Multi-pass membrane protein</topology>
    </subcellularLocation>
</comment>
<comment type="similarity">
    <text evidence="2">Belongs to the Tim17/Tim22/Tim23 family.</text>
</comment>
<dbReference type="InterPro" id="IPR055299">
    <property type="entry name" value="TIMMDC1"/>
</dbReference>